<dbReference type="OrthoDB" id="9151526at2"/>
<keyword evidence="7" id="KW-1185">Reference proteome</keyword>
<keyword evidence="2 5" id="KW-0812">Transmembrane</keyword>
<keyword evidence="3 5" id="KW-1133">Transmembrane helix</keyword>
<evidence type="ECO:0000256" key="1">
    <source>
        <dbReference type="ARBA" id="ARBA00004141"/>
    </source>
</evidence>
<dbReference type="EMBL" id="MKIM01000028">
    <property type="protein sequence ID" value="OLP43159.1"/>
    <property type="molecule type" value="Genomic_DNA"/>
</dbReference>
<dbReference type="AlphaFoldDB" id="A0A1Q8ZMQ4"/>
<evidence type="ECO:0000313" key="6">
    <source>
        <dbReference type="EMBL" id="OLP43159.1"/>
    </source>
</evidence>
<feature type="transmembrane region" description="Helical" evidence="5">
    <location>
        <begin position="98"/>
        <end position="117"/>
    </location>
</feature>
<dbReference type="InterPro" id="IPR002781">
    <property type="entry name" value="TM_pro_TauE-like"/>
</dbReference>
<gene>
    <name evidence="6" type="ORF">BJF95_19745</name>
</gene>
<dbReference type="Proteomes" id="UP000186894">
    <property type="component" value="Unassembled WGS sequence"/>
</dbReference>
<feature type="transmembrane region" description="Helical" evidence="5">
    <location>
        <begin position="12"/>
        <end position="37"/>
    </location>
</feature>
<dbReference type="InterPro" id="IPR051598">
    <property type="entry name" value="TSUP/Inactive_protease-like"/>
</dbReference>
<feature type="transmembrane region" description="Helical" evidence="5">
    <location>
        <begin position="172"/>
        <end position="196"/>
    </location>
</feature>
<dbReference type="Pfam" id="PF01925">
    <property type="entry name" value="TauE"/>
    <property type="match status" value="1"/>
</dbReference>
<name>A0A1Q8ZMQ4_9HYPH</name>
<evidence type="ECO:0000313" key="7">
    <source>
        <dbReference type="Proteomes" id="UP000186894"/>
    </source>
</evidence>
<keyword evidence="5" id="KW-1003">Cell membrane</keyword>
<protein>
    <recommendedName>
        <fullName evidence="5">Probable membrane transporter protein</fullName>
    </recommendedName>
</protein>
<feature type="transmembrane region" description="Helical" evidence="5">
    <location>
        <begin position="233"/>
        <end position="250"/>
    </location>
</feature>
<evidence type="ECO:0000256" key="2">
    <source>
        <dbReference type="ARBA" id="ARBA00022692"/>
    </source>
</evidence>
<evidence type="ECO:0000256" key="5">
    <source>
        <dbReference type="RuleBase" id="RU363041"/>
    </source>
</evidence>
<dbReference type="PANTHER" id="PTHR43701">
    <property type="entry name" value="MEMBRANE TRANSPORTER PROTEIN MJ0441-RELATED"/>
    <property type="match status" value="1"/>
</dbReference>
<comment type="subcellular location">
    <subcellularLocation>
        <location evidence="5">Cell membrane</location>
        <topology evidence="5">Multi-pass membrane protein</topology>
    </subcellularLocation>
    <subcellularLocation>
        <location evidence="1">Membrane</location>
        <topology evidence="1">Multi-pass membrane protein</topology>
    </subcellularLocation>
</comment>
<comment type="caution">
    <text evidence="6">The sequence shown here is derived from an EMBL/GenBank/DDBJ whole genome shotgun (WGS) entry which is preliminary data.</text>
</comment>
<feature type="transmembrane region" description="Helical" evidence="5">
    <location>
        <begin position="208"/>
        <end position="227"/>
    </location>
</feature>
<feature type="transmembrane region" description="Helical" evidence="5">
    <location>
        <begin position="138"/>
        <end position="166"/>
    </location>
</feature>
<comment type="similarity">
    <text evidence="5">Belongs to the 4-toluene sulfonate uptake permease (TSUP) (TC 2.A.102) family.</text>
</comment>
<dbReference type="GO" id="GO:0005886">
    <property type="term" value="C:plasma membrane"/>
    <property type="evidence" value="ECO:0007669"/>
    <property type="project" value="UniProtKB-SubCell"/>
</dbReference>
<dbReference type="RefSeq" id="WP_075640488.1">
    <property type="nucleotide sequence ID" value="NZ_MKIM01000028.1"/>
</dbReference>
<keyword evidence="4 5" id="KW-0472">Membrane</keyword>
<organism evidence="6 7">
    <name type="scientific">Rhizobium oryziradicis</name>
    <dbReference type="NCBI Taxonomy" id="1867956"/>
    <lineage>
        <taxon>Bacteria</taxon>
        <taxon>Pseudomonadati</taxon>
        <taxon>Pseudomonadota</taxon>
        <taxon>Alphaproteobacteria</taxon>
        <taxon>Hyphomicrobiales</taxon>
        <taxon>Rhizobiaceae</taxon>
        <taxon>Rhizobium/Agrobacterium group</taxon>
        <taxon>Rhizobium</taxon>
    </lineage>
</organism>
<dbReference type="PANTHER" id="PTHR43701:SF2">
    <property type="entry name" value="MEMBRANE TRANSPORTER PROTEIN YJNA-RELATED"/>
    <property type="match status" value="1"/>
</dbReference>
<feature type="transmembrane region" description="Helical" evidence="5">
    <location>
        <begin position="43"/>
        <end position="62"/>
    </location>
</feature>
<accession>A0A1Q8ZMQ4</accession>
<sequence>MSTLISAIGSGSLVGFTLGLLGGGGSILATPLLLYVVGVAQPHIAIGTGALAVSVNAIINFVNHAYKGNVRWRCGIVFASLGVLGALAGSSLGKAMDGSKLILLFGLLMVVVGILMLRPRKIAASGPKPVDLEMCIKTAAVALMAGAASGFFGIGGGFLIVPGLILATGMPMINAVGTSLLAVAAFGVATAVNYALSGLVDWTLAGEFIAGGVLGGIVGTLASTRLAAHKNTLNRIFAVMIFVVAAYVIYRSFGTIVTR</sequence>
<reference evidence="6 7" key="1">
    <citation type="submission" date="2016-09" db="EMBL/GenBank/DDBJ databases">
        <title>Rhizobium oryziradicis sp. nov., isolated from the root of rice.</title>
        <authorList>
            <person name="Zhao J."/>
            <person name="Zhang X."/>
        </authorList>
    </citation>
    <scope>NUCLEOTIDE SEQUENCE [LARGE SCALE GENOMIC DNA]</scope>
    <source>
        <strain evidence="6 7">N19</strain>
    </source>
</reference>
<evidence type="ECO:0000256" key="4">
    <source>
        <dbReference type="ARBA" id="ARBA00023136"/>
    </source>
</evidence>
<feature type="transmembrane region" description="Helical" evidence="5">
    <location>
        <begin position="74"/>
        <end position="92"/>
    </location>
</feature>
<dbReference type="STRING" id="1867956.BJF95_19745"/>
<proteinExistence type="inferred from homology"/>
<evidence type="ECO:0000256" key="3">
    <source>
        <dbReference type="ARBA" id="ARBA00022989"/>
    </source>
</evidence>